<evidence type="ECO:0000256" key="12">
    <source>
        <dbReference type="PIRNR" id="PIRNR000168"/>
    </source>
</evidence>
<feature type="domain" description="Acyl-coenzyme A oxidase N-terminal" evidence="17">
    <location>
        <begin position="30"/>
        <end position="145"/>
    </location>
</feature>
<evidence type="ECO:0000256" key="11">
    <source>
        <dbReference type="ARBA" id="ARBA00023140"/>
    </source>
</evidence>
<comment type="catalytic activity">
    <reaction evidence="1">
        <text>a 2,3-saturated acyl-CoA + O2 = a (2E)-enoyl-CoA + H2O2</text>
        <dbReference type="Rhea" id="RHEA:38959"/>
        <dbReference type="ChEBI" id="CHEBI:15379"/>
        <dbReference type="ChEBI" id="CHEBI:16240"/>
        <dbReference type="ChEBI" id="CHEBI:58856"/>
        <dbReference type="ChEBI" id="CHEBI:65111"/>
        <dbReference type="EC" id="1.3.3.6"/>
    </reaction>
</comment>
<evidence type="ECO:0000259" key="18">
    <source>
        <dbReference type="Pfam" id="PF22924"/>
    </source>
</evidence>
<comment type="subcellular location">
    <subcellularLocation>
        <location evidence="3">Peroxisome</location>
    </subcellularLocation>
</comment>
<dbReference type="InterPro" id="IPR046373">
    <property type="entry name" value="Acyl-CoA_Oxase/DH_mid-dom_sf"/>
</dbReference>
<dbReference type="Pfam" id="PF02770">
    <property type="entry name" value="Acyl-CoA_dh_M"/>
    <property type="match status" value="1"/>
</dbReference>
<accession>A0A0A1N6T4</accession>
<reference evidence="19 20" key="1">
    <citation type="journal article" date="2016" name="Proc. Natl. Acad. Sci. U.S.A.">
        <title>Lipid metabolic changes in an early divergent fungus govern the establishment of a mutualistic symbiosis with endobacteria.</title>
        <authorList>
            <person name="Lastovetsky O.A."/>
            <person name="Gaspar M.L."/>
            <person name="Mondo S.J."/>
            <person name="LaButti K.M."/>
            <person name="Sandor L."/>
            <person name="Grigoriev I.V."/>
            <person name="Henry S.A."/>
            <person name="Pawlowska T.E."/>
        </authorList>
    </citation>
    <scope>NUCLEOTIDE SEQUENCE [LARGE SCALE GENOMIC DNA]</scope>
    <source>
        <strain evidence="19 20">ATCC 11559</strain>
    </source>
</reference>
<dbReference type="InterPro" id="IPR036250">
    <property type="entry name" value="AcylCo_DH-like_C"/>
</dbReference>
<dbReference type="InterPro" id="IPR037069">
    <property type="entry name" value="AcylCoA_DH/ox_N_sf"/>
</dbReference>
<protein>
    <recommendedName>
        <fullName evidence="12">Acyl-coenzyme A oxidase</fullName>
    </recommendedName>
</protein>
<dbReference type="PANTHER" id="PTHR10909:SF250">
    <property type="entry name" value="PEROXISOMAL ACYL-COENZYME A OXIDASE 1"/>
    <property type="match status" value="1"/>
</dbReference>
<dbReference type="UniPathway" id="UPA00661"/>
<dbReference type="Pfam" id="PF22924">
    <property type="entry name" value="ACOX_C_alpha1"/>
    <property type="match status" value="1"/>
</dbReference>
<keyword evidence="11" id="KW-0576">Peroxisome</keyword>
<evidence type="ECO:0000256" key="6">
    <source>
        <dbReference type="ARBA" id="ARBA00022630"/>
    </source>
</evidence>
<proteinExistence type="inferred from homology"/>
<evidence type="ECO:0000259" key="16">
    <source>
        <dbReference type="Pfam" id="PF02770"/>
    </source>
</evidence>
<dbReference type="GO" id="GO:0033540">
    <property type="term" value="P:fatty acid beta-oxidation using acyl-CoA oxidase"/>
    <property type="evidence" value="ECO:0007669"/>
    <property type="project" value="UniProtKB-UniPathway"/>
</dbReference>
<dbReference type="Gene3D" id="1.10.540.10">
    <property type="entry name" value="Acyl-CoA dehydrogenase/oxidase, N-terminal domain"/>
    <property type="match status" value="1"/>
</dbReference>
<dbReference type="Gene3D" id="1.20.140.10">
    <property type="entry name" value="Butyryl-CoA Dehydrogenase, subunit A, domain 3"/>
    <property type="match status" value="2"/>
</dbReference>
<dbReference type="InterPro" id="IPR002655">
    <property type="entry name" value="Acyl-CoA_oxidase_C"/>
</dbReference>
<dbReference type="Pfam" id="PF01756">
    <property type="entry name" value="ACOX"/>
    <property type="match status" value="1"/>
</dbReference>
<keyword evidence="8" id="KW-0276">Fatty acid metabolism</keyword>
<dbReference type="Pfam" id="PF14749">
    <property type="entry name" value="Acyl-CoA_ox_N"/>
    <property type="match status" value="1"/>
</dbReference>
<evidence type="ECO:0000256" key="10">
    <source>
        <dbReference type="ARBA" id="ARBA00023098"/>
    </source>
</evidence>
<feature type="active site" description="Proton acceptor" evidence="13">
    <location>
        <position position="446"/>
    </location>
</feature>
<dbReference type="Proteomes" id="UP000242381">
    <property type="component" value="Unassembled WGS sequence"/>
</dbReference>
<dbReference type="OMA" id="AHAQYMV"/>
<dbReference type="GO" id="GO:0005504">
    <property type="term" value="F:fatty acid binding"/>
    <property type="evidence" value="ECO:0007669"/>
    <property type="project" value="TreeGrafter"/>
</dbReference>
<evidence type="ECO:0000256" key="7">
    <source>
        <dbReference type="ARBA" id="ARBA00022827"/>
    </source>
</evidence>
<organism evidence="19 20">
    <name type="scientific">Rhizopus microsporus</name>
    <dbReference type="NCBI Taxonomy" id="58291"/>
    <lineage>
        <taxon>Eukaryota</taxon>
        <taxon>Fungi</taxon>
        <taxon>Fungi incertae sedis</taxon>
        <taxon>Mucoromycota</taxon>
        <taxon>Mucoromycotina</taxon>
        <taxon>Mucoromycetes</taxon>
        <taxon>Mucorales</taxon>
        <taxon>Mucorineae</taxon>
        <taxon>Rhizopodaceae</taxon>
        <taxon>Rhizopus</taxon>
    </lineage>
</organism>
<evidence type="ECO:0000256" key="2">
    <source>
        <dbReference type="ARBA" id="ARBA00001974"/>
    </source>
</evidence>
<comment type="similarity">
    <text evidence="5 12">Belongs to the acyl-CoA oxidase family.</text>
</comment>
<evidence type="ECO:0000256" key="9">
    <source>
        <dbReference type="ARBA" id="ARBA00023002"/>
    </source>
</evidence>
<comment type="pathway">
    <text evidence="4">Lipid metabolism; peroxisomal fatty acid beta-oxidation.</text>
</comment>
<evidence type="ECO:0000256" key="3">
    <source>
        <dbReference type="ARBA" id="ARBA00004275"/>
    </source>
</evidence>
<dbReference type="Gene3D" id="2.40.110.10">
    <property type="entry name" value="Butyryl-CoA Dehydrogenase, subunit A, domain 2"/>
    <property type="match status" value="1"/>
</dbReference>
<feature type="domain" description="Acyl-CoA oxidase/dehydrogenase middle" evidence="16">
    <location>
        <begin position="147"/>
        <end position="257"/>
    </location>
</feature>
<keyword evidence="9" id="KW-0560">Oxidoreductase</keyword>
<dbReference type="GO" id="GO:0055088">
    <property type="term" value="P:lipid homeostasis"/>
    <property type="evidence" value="ECO:0007669"/>
    <property type="project" value="TreeGrafter"/>
</dbReference>
<feature type="binding site" evidence="14">
    <location>
        <position position="151"/>
    </location>
    <ligand>
        <name>FAD</name>
        <dbReference type="ChEBI" id="CHEBI:57692"/>
    </ligand>
</feature>
<dbReference type="InterPro" id="IPR009100">
    <property type="entry name" value="AcylCoA_DH/oxidase_NM_dom_sf"/>
</dbReference>
<dbReference type="FunFam" id="1.20.140.10:FF:000013">
    <property type="entry name" value="Acyl-coenzyme A oxidase"/>
    <property type="match status" value="1"/>
</dbReference>
<evidence type="ECO:0000256" key="5">
    <source>
        <dbReference type="ARBA" id="ARBA00006288"/>
    </source>
</evidence>
<feature type="binding site" evidence="14">
    <location>
        <position position="190"/>
    </location>
    <ligand>
        <name>FAD</name>
        <dbReference type="ChEBI" id="CHEBI:57692"/>
    </ligand>
</feature>
<evidence type="ECO:0000256" key="1">
    <source>
        <dbReference type="ARBA" id="ARBA00001201"/>
    </source>
</evidence>
<dbReference type="FunFam" id="1.20.140.10:FF:000005">
    <property type="entry name" value="Acyl-coenzyme A oxidase"/>
    <property type="match status" value="1"/>
</dbReference>
<dbReference type="PANTHER" id="PTHR10909">
    <property type="entry name" value="ELECTRON TRANSPORT OXIDOREDUCTASE"/>
    <property type="match status" value="1"/>
</dbReference>
<sequence length="696" mass="78564">MPIKFPKHLKPIEPQGASLLEKERQNATFNTEELMEFIFGKDYIAKRDRILDILQNDPVLGDKSHRYYNGRDVRFKKSLAAAKRFVELQRIHNWTDEEYGIADFLFDESTAFRLHRSMFMPTIANQGTEEQKKLFLEPALKYEIIGCYAQTELGHGSNVRGLETTATYHPETETFVLNSPTLTASKWWIGGLGVAANYAVVMARLISNGKDYGPHPFVVQIRNLENHEPLKGITVGDIGPKFGFNTVDNGFILFDNVHVPHISMLARYSRIDKKTGEYISPPNSKLAYGTMVFVRANIVLESRFVLARAATIAVRYSAIRIQGSDAANPKKLTNSKGESVTVETPVLDYTMQQYRLFPIIAQAYACHFTGQQMHRMYNENQERMAQGDFSYLADLHASSSGLKSLTTTLAVAAIEECRRACGGHGYSLFSGLGQFYQDYLPKATWEGDNYLLTQQTARYLFKTMRQLRAGRIDDKESFSSGYMSEYLSNTTARCPFSHLEELDNPEALLSAFKFRAAFLVDKAVYALDVEGASWNDMLVEIYRVSRAHCQLLLATNFIQAVFGGFLQASANTARVLQQVAILFCLSTIEQEAADFLSSGYFSPEQSLMVKQRLVQVLKLIRPNAVALIDAFGFPDYLLNSALGEKDGHVYEKMTEMAEREPLNQTMVADGYEEFIRPLIHNGKKNWKIDQNGVAKL</sequence>
<dbReference type="SUPFAM" id="SSF47203">
    <property type="entry name" value="Acyl-CoA dehydrogenase C-terminal domain-like"/>
    <property type="match status" value="2"/>
</dbReference>
<evidence type="ECO:0000256" key="13">
    <source>
        <dbReference type="PIRSR" id="PIRSR000168-1"/>
    </source>
</evidence>
<dbReference type="FunFam" id="2.40.110.10:FF:000003">
    <property type="entry name" value="Acyl-coenzyme A oxidase"/>
    <property type="match status" value="1"/>
</dbReference>
<keyword evidence="7 12" id="KW-0274">FAD</keyword>
<evidence type="ECO:0000313" key="20">
    <source>
        <dbReference type="Proteomes" id="UP000242381"/>
    </source>
</evidence>
<keyword evidence="10" id="KW-0443">Lipid metabolism</keyword>
<evidence type="ECO:0000313" key="19">
    <source>
        <dbReference type="EMBL" id="ORE22066.1"/>
    </source>
</evidence>
<evidence type="ECO:0000259" key="17">
    <source>
        <dbReference type="Pfam" id="PF14749"/>
    </source>
</evidence>
<dbReference type="InterPro" id="IPR055060">
    <property type="entry name" value="ACOX_C_alpha1"/>
</dbReference>
<dbReference type="GO" id="GO:0005777">
    <property type="term" value="C:peroxisome"/>
    <property type="evidence" value="ECO:0007669"/>
    <property type="project" value="UniProtKB-SubCell"/>
</dbReference>
<dbReference type="GO" id="GO:0071949">
    <property type="term" value="F:FAD binding"/>
    <property type="evidence" value="ECO:0007669"/>
    <property type="project" value="InterPro"/>
</dbReference>
<dbReference type="InterPro" id="IPR012258">
    <property type="entry name" value="Acyl-CoA_oxidase"/>
</dbReference>
<feature type="domain" description="Acyl-CoA oxidase C-alpha1" evidence="18">
    <location>
        <begin position="288"/>
        <end position="460"/>
    </location>
</feature>
<dbReference type="PIRSF" id="PIRSF000168">
    <property type="entry name" value="Acyl-CoA_oxidase"/>
    <property type="match status" value="1"/>
</dbReference>
<feature type="domain" description="Acyl-CoA oxidase C-terminal" evidence="15">
    <location>
        <begin position="504"/>
        <end position="679"/>
    </location>
</feature>
<dbReference type="GO" id="GO:0003997">
    <property type="term" value="F:acyl-CoA oxidase activity"/>
    <property type="evidence" value="ECO:0007669"/>
    <property type="project" value="UniProtKB-EC"/>
</dbReference>
<dbReference type="VEuPathDB" id="FungiDB:BCV72DRAFT_9640"/>
<dbReference type="InterPro" id="IPR029320">
    <property type="entry name" value="Acyl-CoA_ox_N"/>
</dbReference>
<evidence type="ECO:0000256" key="8">
    <source>
        <dbReference type="ARBA" id="ARBA00022832"/>
    </source>
</evidence>
<dbReference type="InterPro" id="IPR006091">
    <property type="entry name" value="Acyl-CoA_Oxase/DH_mid-dom"/>
</dbReference>
<evidence type="ECO:0000259" key="15">
    <source>
        <dbReference type="Pfam" id="PF01756"/>
    </source>
</evidence>
<gene>
    <name evidence="19" type="ORF">BCV71DRAFT_272545</name>
</gene>
<evidence type="ECO:0000256" key="14">
    <source>
        <dbReference type="PIRSR" id="PIRSR000168-2"/>
    </source>
</evidence>
<dbReference type="AlphaFoldDB" id="A0A0A1N6T4"/>
<evidence type="ECO:0000256" key="4">
    <source>
        <dbReference type="ARBA" id="ARBA00004846"/>
    </source>
</evidence>
<keyword evidence="6 12" id="KW-0285">Flavoprotein</keyword>
<dbReference type="SUPFAM" id="SSF56645">
    <property type="entry name" value="Acyl-CoA dehydrogenase NM domain-like"/>
    <property type="match status" value="1"/>
</dbReference>
<name>A0A0A1N6T4_RHIZD</name>
<comment type="cofactor">
    <cofactor evidence="2">
        <name>FAD</name>
        <dbReference type="ChEBI" id="CHEBI:57692"/>
    </cofactor>
</comment>
<dbReference type="EMBL" id="KV921271">
    <property type="protein sequence ID" value="ORE22066.1"/>
    <property type="molecule type" value="Genomic_DNA"/>
</dbReference>